<comment type="caution">
    <text evidence="2">The sequence shown here is derived from an EMBL/GenBank/DDBJ whole genome shotgun (WGS) entry which is preliminary data.</text>
</comment>
<proteinExistence type="predicted"/>
<feature type="compositionally biased region" description="Polar residues" evidence="1">
    <location>
        <begin position="16"/>
        <end position="30"/>
    </location>
</feature>
<sequence>MVLLHNKLFTTILSSARNTKSGETPLNYKNNLPIPHPNMNPPETLSRVPRDLFLTLGRQPAIATVNPPTISRYSIAPSARKNFPKAFK</sequence>
<evidence type="ECO:0000313" key="3">
    <source>
        <dbReference type="Proteomes" id="UP000034032"/>
    </source>
</evidence>
<name>A0A0G1KAV8_9BACT</name>
<evidence type="ECO:0000256" key="1">
    <source>
        <dbReference type="SAM" id="MobiDB-lite"/>
    </source>
</evidence>
<evidence type="ECO:0000313" key="2">
    <source>
        <dbReference type="EMBL" id="KKT80886.1"/>
    </source>
</evidence>
<organism evidence="2 3">
    <name type="scientific">Candidatus Yanofskybacteria bacterium GW2011_GWA2_44_9</name>
    <dbReference type="NCBI Taxonomy" id="1619025"/>
    <lineage>
        <taxon>Bacteria</taxon>
        <taxon>Candidatus Yanofskyibacteriota</taxon>
    </lineage>
</organism>
<feature type="region of interest" description="Disordered" evidence="1">
    <location>
        <begin position="16"/>
        <end position="46"/>
    </location>
</feature>
<accession>A0A0G1KAV8</accession>
<reference evidence="2 3" key="1">
    <citation type="journal article" date="2015" name="Nature">
        <title>rRNA introns, odd ribosomes, and small enigmatic genomes across a large radiation of phyla.</title>
        <authorList>
            <person name="Brown C.T."/>
            <person name="Hug L.A."/>
            <person name="Thomas B.C."/>
            <person name="Sharon I."/>
            <person name="Castelle C.J."/>
            <person name="Singh A."/>
            <person name="Wilkins M.J."/>
            <person name="Williams K.H."/>
            <person name="Banfield J.F."/>
        </authorList>
    </citation>
    <scope>NUCLEOTIDE SEQUENCE [LARGE SCALE GENOMIC DNA]</scope>
</reference>
<dbReference type="AlphaFoldDB" id="A0A0G1KAV8"/>
<dbReference type="EMBL" id="LCJR01000032">
    <property type="protein sequence ID" value="KKT80886.1"/>
    <property type="molecule type" value="Genomic_DNA"/>
</dbReference>
<gene>
    <name evidence="2" type="ORF">UW79_C0032G0007</name>
</gene>
<dbReference type="Proteomes" id="UP000034032">
    <property type="component" value="Unassembled WGS sequence"/>
</dbReference>
<protein>
    <submittedName>
        <fullName evidence="2">Uncharacterized protein</fullName>
    </submittedName>
</protein>